<proteinExistence type="predicted"/>
<organism evidence="1">
    <name type="scientific">Lepeophtheirus salmonis</name>
    <name type="common">Salmon louse</name>
    <name type="synonym">Caligus salmonis</name>
    <dbReference type="NCBI Taxonomy" id="72036"/>
    <lineage>
        <taxon>Eukaryota</taxon>
        <taxon>Metazoa</taxon>
        <taxon>Ecdysozoa</taxon>
        <taxon>Arthropoda</taxon>
        <taxon>Crustacea</taxon>
        <taxon>Multicrustacea</taxon>
        <taxon>Hexanauplia</taxon>
        <taxon>Copepoda</taxon>
        <taxon>Siphonostomatoida</taxon>
        <taxon>Caligidae</taxon>
        <taxon>Lepeophtheirus</taxon>
    </lineage>
</organism>
<evidence type="ECO:0000313" key="1">
    <source>
        <dbReference type="EMBL" id="CDW19360.1"/>
    </source>
</evidence>
<dbReference type="EMBL" id="HACA01001999">
    <property type="protein sequence ID" value="CDW19360.1"/>
    <property type="molecule type" value="Transcribed_RNA"/>
</dbReference>
<dbReference type="AlphaFoldDB" id="A0A0K2T0Q8"/>
<name>A0A0K2T0Q8_LEPSM</name>
<dbReference type="InterPro" id="IPR036397">
    <property type="entry name" value="RNaseH_sf"/>
</dbReference>
<sequence>MNNLFSWKTMGPLFSPDANPLDFFSWSHVEAKACWTRAPNLKTLEASSDDHWNSMSSNYIISTCESFQR</sequence>
<dbReference type="Gene3D" id="3.30.420.10">
    <property type="entry name" value="Ribonuclease H-like superfamily/Ribonuclease H"/>
    <property type="match status" value="1"/>
</dbReference>
<feature type="non-terminal residue" evidence="1">
    <location>
        <position position="69"/>
    </location>
</feature>
<reference evidence="1" key="1">
    <citation type="submission" date="2014-05" db="EMBL/GenBank/DDBJ databases">
        <authorList>
            <person name="Chronopoulou M."/>
        </authorList>
    </citation>
    <scope>NUCLEOTIDE SEQUENCE</scope>
    <source>
        <tissue evidence="1">Whole organism</tissue>
    </source>
</reference>
<accession>A0A0K2T0Q8</accession>
<dbReference type="GO" id="GO:0003676">
    <property type="term" value="F:nucleic acid binding"/>
    <property type="evidence" value="ECO:0007669"/>
    <property type="project" value="InterPro"/>
</dbReference>
<protein>
    <submittedName>
        <fullName evidence="1">Uncharacterized protein</fullName>
    </submittedName>
</protein>